<sequence length="378" mass="43968">MKKFILFLFITFSSLCCFTQQFFPIPDLWEIDIWDGSNWNNVSIVDYEFNSDCYPIEILAQALNFETNTVENSSFTTISYNTASLPYESITQIWDSDTNTWVNNIKINTTYDGNENVTEVLYSSWVSGDWELNNRTRLFYNSSSLVNESIEEDWVSDVWKKTYRTTTTYNTNDAIDIETDFNWNSTSMSWENEELRTYDYIGAQNLLNLIDIETWNGTGWESDALEEYSYDTNDYVIGILESTWNGASYENDTRQIITNNSEGYPTETITQSWVIVSWINTSRDTRTYNECANLAIDEYEEIKIEISPNPSSDWVSIKLESGLNGLAKIMDTNGRILTTYKIDKFNNKIPISTFSEGIYYIVINSNERQLVKKIIIKR</sequence>
<keyword evidence="5" id="KW-1185">Reference proteome</keyword>
<evidence type="ECO:0000313" key="4">
    <source>
        <dbReference type="EMBL" id="AOW21318.1"/>
    </source>
</evidence>
<dbReference type="EMBL" id="CP017478">
    <property type="protein sequence ID" value="AOW21318.1"/>
    <property type="molecule type" value="Genomic_DNA"/>
</dbReference>
<feature type="domain" description="Secretion system C-terminal sorting" evidence="3">
    <location>
        <begin position="306"/>
        <end position="376"/>
    </location>
</feature>
<dbReference type="AlphaFoldDB" id="A0A1D8P9S1"/>
<feature type="signal peptide" evidence="2">
    <location>
        <begin position="1"/>
        <end position="19"/>
    </location>
</feature>
<dbReference type="STRING" id="1850246.LPB138_11790"/>
<dbReference type="Gene3D" id="2.40.128.720">
    <property type="match status" value="2"/>
</dbReference>
<protein>
    <recommendedName>
        <fullName evidence="3">Secretion system C-terminal sorting domain-containing protein</fullName>
    </recommendedName>
</protein>
<organism evidence="4 5">
    <name type="scientific">Urechidicola croceus</name>
    <dbReference type="NCBI Taxonomy" id="1850246"/>
    <lineage>
        <taxon>Bacteria</taxon>
        <taxon>Pseudomonadati</taxon>
        <taxon>Bacteroidota</taxon>
        <taxon>Flavobacteriia</taxon>
        <taxon>Flavobacteriales</taxon>
        <taxon>Flavobacteriaceae</taxon>
        <taxon>Urechidicola</taxon>
    </lineage>
</organism>
<reference evidence="4 5" key="1">
    <citation type="submission" date="2016-10" db="EMBL/GenBank/DDBJ databases">
        <title>Lutibacter sp. LPB0138, isolated from marine gastropod.</title>
        <authorList>
            <person name="Kim E."/>
            <person name="Yi H."/>
        </authorList>
    </citation>
    <scope>NUCLEOTIDE SEQUENCE [LARGE SCALE GENOMIC DNA]</scope>
    <source>
        <strain evidence="4 5">LPB0138</strain>
    </source>
</reference>
<accession>A0A1D8P9S1</accession>
<evidence type="ECO:0000259" key="3">
    <source>
        <dbReference type="Pfam" id="PF18962"/>
    </source>
</evidence>
<dbReference type="NCBIfam" id="TIGR04183">
    <property type="entry name" value="Por_Secre_tail"/>
    <property type="match status" value="1"/>
</dbReference>
<dbReference type="RefSeq" id="WP_070237466.1">
    <property type="nucleotide sequence ID" value="NZ_CP017478.1"/>
</dbReference>
<proteinExistence type="predicted"/>
<evidence type="ECO:0000256" key="2">
    <source>
        <dbReference type="SAM" id="SignalP"/>
    </source>
</evidence>
<feature type="chain" id="PRO_5009110926" description="Secretion system C-terminal sorting domain-containing protein" evidence="2">
    <location>
        <begin position="20"/>
        <end position="378"/>
    </location>
</feature>
<name>A0A1D8P9S1_9FLAO</name>
<dbReference type="Proteomes" id="UP000176050">
    <property type="component" value="Chromosome"/>
</dbReference>
<keyword evidence="1 2" id="KW-0732">Signal</keyword>
<dbReference type="OrthoDB" id="1491720at2"/>
<dbReference type="Pfam" id="PF18962">
    <property type="entry name" value="Por_Secre_tail"/>
    <property type="match status" value="1"/>
</dbReference>
<evidence type="ECO:0000313" key="5">
    <source>
        <dbReference type="Proteomes" id="UP000176050"/>
    </source>
</evidence>
<dbReference type="InterPro" id="IPR026444">
    <property type="entry name" value="Secre_tail"/>
</dbReference>
<gene>
    <name evidence="4" type="ORF">LPB138_11790</name>
</gene>
<evidence type="ECO:0000256" key="1">
    <source>
        <dbReference type="ARBA" id="ARBA00022729"/>
    </source>
</evidence>
<dbReference type="KEGG" id="lul:LPB138_11790"/>